<feature type="compositionally biased region" description="Basic and acidic residues" evidence="1">
    <location>
        <begin position="174"/>
        <end position="184"/>
    </location>
</feature>
<sequence length="210" mass="22161">MSRIRVFRAAMTYGALPLLVVFVAGAHAEQATIYQCKDKNGTVVFSGTPCSPDAQPRVIEAPNAGTGGASARQGIDDLAKQYDARQAQARKEAAETARAEREARAAEAAQADRASPPPVIQNDYYYGSGYGTGYGGYPFPGGYPGVARGGLGGSIDSRGQWSVGGYWGDGFPRGAHDRDHDRRSPAPPYRPPESPGISGRFPGGIPGMRQ</sequence>
<reference evidence="4 5" key="1">
    <citation type="submission" date="2016-06" db="EMBL/GenBank/DDBJ databases">
        <title>Insight into the functional genes involving in sulfur oxidation in Pearl River water.</title>
        <authorList>
            <person name="Luo J."/>
            <person name="Tan X."/>
            <person name="Lin W."/>
        </authorList>
    </citation>
    <scope>NUCLEOTIDE SEQUENCE [LARGE SCALE GENOMIC DNA]</scope>
    <source>
        <strain evidence="4 5">LS2</strain>
    </source>
</reference>
<keyword evidence="5" id="KW-1185">Reference proteome</keyword>
<feature type="domain" description="DUF4124" evidence="3">
    <location>
        <begin position="24"/>
        <end position="71"/>
    </location>
</feature>
<dbReference type="Proteomes" id="UP000078596">
    <property type="component" value="Chromosome"/>
</dbReference>
<keyword evidence="2" id="KW-0732">Signal</keyword>
<proteinExistence type="predicted"/>
<dbReference type="EMBL" id="CP016027">
    <property type="protein sequence ID" value="ANJ67733.1"/>
    <property type="molecule type" value="Genomic_DNA"/>
</dbReference>
<evidence type="ECO:0000256" key="2">
    <source>
        <dbReference type="SAM" id="SignalP"/>
    </source>
</evidence>
<feature type="compositionally biased region" description="Gly residues" evidence="1">
    <location>
        <begin position="201"/>
        <end position="210"/>
    </location>
</feature>
<organism evidence="4 5">
    <name type="scientific">Halothiobacillus diazotrophicus</name>
    <dbReference type="NCBI Taxonomy" id="1860122"/>
    <lineage>
        <taxon>Bacteria</taxon>
        <taxon>Pseudomonadati</taxon>
        <taxon>Pseudomonadota</taxon>
        <taxon>Gammaproteobacteria</taxon>
        <taxon>Chromatiales</taxon>
        <taxon>Halothiobacillaceae</taxon>
        <taxon>Halothiobacillus</taxon>
    </lineage>
</organism>
<feature type="compositionally biased region" description="Basic and acidic residues" evidence="1">
    <location>
        <begin position="83"/>
        <end position="105"/>
    </location>
</feature>
<dbReference type="RefSeq" id="WP_066101194.1">
    <property type="nucleotide sequence ID" value="NZ_CP016027.1"/>
</dbReference>
<dbReference type="Pfam" id="PF13511">
    <property type="entry name" value="DUF4124"/>
    <property type="match status" value="1"/>
</dbReference>
<dbReference type="InterPro" id="IPR025392">
    <property type="entry name" value="DUF4124"/>
</dbReference>
<feature type="chain" id="PRO_5008250445" description="DUF4124 domain-containing protein" evidence="2">
    <location>
        <begin position="29"/>
        <end position="210"/>
    </location>
</feature>
<evidence type="ECO:0000256" key="1">
    <source>
        <dbReference type="SAM" id="MobiDB-lite"/>
    </source>
</evidence>
<feature type="signal peptide" evidence="2">
    <location>
        <begin position="1"/>
        <end position="28"/>
    </location>
</feature>
<protein>
    <recommendedName>
        <fullName evidence="3">DUF4124 domain-containing protein</fullName>
    </recommendedName>
</protein>
<feature type="region of interest" description="Disordered" evidence="1">
    <location>
        <begin position="83"/>
        <end position="120"/>
    </location>
</feature>
<feature type="region of interest" description="Disordered" evidence="1">
    <location>
        <begin position="169"/>
        <end position="210"/>
    </location>
</feature>
<dbReference type="KEGG" id="haz:A9404_10405"/>
<feature type="compositionally biased region" description="Pro residues" evidence="1">
    <location>
        <begin position="185"/>
        <end position="194"/>
    </location>
</feature>
<evidence type="ECO:0000313" key="5">
    <source>
        <dbReference type="Proteomes" id="UP000078596"/>
    </source>
</evidence>
<dbReference type="OrthoDB" id="5771047at2"/>
<evidence type="ECO:0000313" key="4">
    <source>
        <dbReference type="EMBL" id="ANJ67733.1"/>
    </source>
</evidence>
<accession>A0A191ZIR4</accession>
<name>A0A191ZIR4_9GAMM</name>
<gene>
    <name evidence="4" type="ORF">A9404_10405</name>
</gene>
<dbReference type="AlphaFoldDB" id="A0A191ZIR4"/>
<evidence type="ECO:0000259" key="3">
    <source>
        <dbReference type="Pfam" id="PF13511"/>
    </source>
</evidence>